<protein>
    <submittedName>
        <fullName evidence="2">Uncharacterized protein LOC102805273</fullName>
    </submittedName>
</protein>
<accession>A0ABM0M596</accession>
<dbReference type="RefSeq" id="XP_006815187.1">
    <property type="nucleotide sequence ID" value="XM_006815124.1"/>
</dbReference>
<dbReference type="Gene3D" id="3.40.50.150">
    <property type="entry name" value="Vaccinia Virus protein VP39"/>
    <property type="match status" value="1"/>
</dbReference>
<reference evidence="2" key="1">
    <citation type="submission" date="2025-08" db="UniProtKB">
        <authorList>
            <consortium name="RefSeq"/>
        </authorList>
    </citation>
    <scope>IDENTIFICATION</scope>
    <source>
        <tissue evidence="2">Testes</tissue>
    </source>
</reference>
<dbReference type="SUPFAM" id="SSF53335">
    <property type="entry name" value="S-adenosyl-L-methionine-dependent methyltransferases"/>
    <property type="match status" value="1"/>
</dbReference>
<keyword evidence="1" id="KW-1185">Reference proteome</keyword>
<name>A0ABM0M596_SACKO</name>
<proteinExistence type="predicted"/>
<dbReference type="PANTHER" id="PTHR43861:SF1">
    <property type="entry name" value="TRANS-ACONITATE 2-METHYLTRANSFERASE"/>
    <property type="match status" value="1"/>
</dbReference>
<evidence type="ECO:0000313" key="1">
    <source>
        <dbReference type="Proteomes" id="UP000694865"/>
    </source>
</evidence>
<dbReference type="Pfam" id="PF13489">
    <property type="entry name" value="Methyltransf_23"/>
    <property type="match status" value="1"/>
</dbReference>
<dbReference type="PANTHER" id="PTHR43861">
    <property type="entry name" value="TRANS-ACONITATE 2-METHYLTRANSFERASE-RELATED"/>
    <property type="match status" value="1"/>
</dbReference>
<dbReference type="CDD" id="cd02440">
    <property type="entry name" value="AdoMet_MTases"/>
    <property type="match status" value="1"/>
</dbReference>
<gene>
    <name evidence="2" type="primary">LOC102805273</name>
</gene>
<organism evidence="1 2">
    <name type="scientific">Saccoglossus kowalevskii</name>
    <name type="common">Acorn worm</name>
    <dbReference type="NCBI Taxonomy" id="10224"/>
    <lineage>
        <taxon>Eukaryota</taxon>
        <taxon>Metazoa</taxon>
        <taxon>Hemichordata</taxon>
        <taxon>Enteropneusta</taxon>
        <taxon>Harrimaniidae</taxon>
        <taxon>Saccoglossus</taxon>
    </lineage>
</organism>
<evidence type="ECO:0000313" key="2">
    <source>
        <dbReference type="RefSeq" id="XP_006815187.1"/>
    </source>
</evidence>
<dbReference type="GeneID" id="102805273"/>
<dbReference type="Proteomes" id="UP000694865">
    <property type="component" value="Unplaced"/>
</dbReference>
<dbReference type="InterPro" id="IPR029063">
    <property type="entry name" value="SAM-dependent_MTases_sf"/>
</dbReference>
<sequence length="271" mass="31452">MNIEEASSFSRIRKRDICISSDDVMQRICFQKSDSLLDICCGSGELTKQITANAKIKSATAFDINPKMVDIAKSINSADNITYFVADAGNAETYKPEWIDSFDKALAFYALHWIPNWSDTMRYMYKCLKPGGECYINIEVDHKPHYISIINDAVDELSKYHRYFKVYSHNHYPFQGNEKDFVDAIRKAGFVDVHVDVDRSFPYYASDNDIENKTFLLGFLPQMQYIPYNLKDEFLEDVYQKIKTKRDKTEDGNPMWKQTVYVGTARKAYID</sequence>